<dbReference type="AlphaFoldDB" id="A0A3M8P7K3"/>
<comment type="caution">
    <text evidence="2">The sequence shown here is derived from an EMBL/GenBank/DDBJ whole genome shotgun (WGS) entry which is preliminary data.</text>
</comment>
<organism evidence="2 3">
    <name type="scientific">Planococcus salinus</name>
    <dbReference type="NCBI Taxonomy" id="1848460"/>
    <lineage>
        <taxon>Bacteria</taxon>
        <taxon>Bacillati</taxon>
        <taxon>Bacillota</taxon>
        <taxon>Bacilli</taxon>
        <taxon>Bacillales</taxon>
        <taxon>Caryophanaceae</taxon>
        <taxon>Planococcus</taxon>
    </lineage>
</organism>
<evidence type="ECO:0000256" key="1">
    <source>
        <dbReference type="SAM" id="MobiDB-lite"/>
    </source>
</evidence>
<evidence type="ECO:0000313" key="2">
    <source>
        <dbReference type="EMBL" id="RNF39669.1"/>
    </source>
</evidence>
<protein>
    <submittedName>
        <fullName evidence="2">Uncharacterized protein</fullName>
    </submittedName>
</protein>
<dbReference type="PROSITE" id="PS51257">
    <property type="entry name" value="PROKAR_LIPOPROTEIN"/>
    <property type="match status" value="1"/>
</dbReference>
<gene>
    <name evidence="2" type="ORF">EEX84_06765</name>
</gene>
<dbReference type="OrthoDB" id="2452198at2"/>
<accession>A0A3M8P7K3</accession>
<evidence type="ECO:0000313" key="3">
    <source>
        <dbReference type="Proteomes" id="UP000275473"/>
    </source>
</evidence>
<keyword evidence="3" id="KW-1185">Reference proteome</keyword>
<feature type="region of interest" description="Disordered" evidence="1">
    <location>
        <begin position="20"/>
        <end position="48"/>
    </location>
</feature>
<sequence length="136" mass="14650">MRKWWIPAAIALLLTACGNPEDTSLPEEGETEVSAPEGELDPTDPEEVDEAESVTFSALVNEEIEVGEPVTLSGTVQELTDDNAFPAFILTDGEQEVFIRNMAETPVDVNDSVTVHGIYEGLAEESMPLVSVSAIE</sequence>
<proteinExistence type="predicted"/>
<dbReference type="RefSeq" id="WP_123164864.1">
    <property type="nucleotide sequence ID" value="NZ_RIAX01000004.1"/>
</dbReference>
<name>A0A3M8P7K3_9BACL</name>
<feature type="compositionally biased region" description="Acidic residues" evidence="1">
    <location>
        <begin position="38"/>
        <end position="48"/>
    </location>
</feature>
<reference evidence="2 3" key="1">
    <citation type="journal article" date="2018" name="Int. J. Syst. Evol. Microbiol.">
        <title>Planococcus salinus sp. nov., a moderately halophilic bacterium isolated from a saline-alkali soil.</title>
        <authorList>
            <person name="Gan L."/>
        </authorList>
    </citation>
    <scope>NUCLEOTIDE SEQUENCE [LARGE SCALE GENOMIC DNA]</scope>
    <source>
        <strain evidence="2 3">LCB217</strain>
    </source>
</reference>
<dbReference type="Proteomes" id="UP000275473">
    <property type="component" value="Unassembled WGS sequence"/>
</dbReference>
<dbReference type="EMBL" id="RIAX01000004">
    <property type="protein sequence ID" value="RNF39669.1"/>
    <property type="molecule type" value="Genomic_DNA"/>
</dbReference>